<dbReference type="Gene3D" id="3.40.50.10630">
    <property type="entry name" value="Uracil-DNA glycosylase-like"/>
    <property type="match status" value="1"/>
</dbReference>
<keyword evidence="1" id="KW-0819">tRNA processing</keyword>
<evidence type="ECO:0000256" key="1">
    <source>
        <dbReference type="ARBA" id="ARBA00022694"/>
    </source>
</evidence>
<accession>A0A9X9S747</accession>
<dbReference type="EMBL" id="CP113361">
    <property type="protein sequence ID" value="WAI02610.1"/>
    <property type="molecule type" value="Genomic_DNA"/>
</dbReference>
<protein>
    <submittedName>
        <fullName evidence="3">DUF5591 domain-containing protein</fullName>
    </submittedName>
</protein>
<organism evidence="3 4">
    <name type="scientific">Methanogenium organophilum</name>
    <dbReference type="NCBI Taxonomy" id="2199"/>
    <lineage>
        <taxon>Archaea</taxon>
        <taxon>Methanobacteriati</taxon>
        <taxon>Methanobacteriota</taxon>
        <taxon>Stenosarchaea group</taxon>
        <taxon>Methanomicrobia</taxon>
        <taxon>Methanomicrobiales</taxon>
        <taxon>Methanomicrobiaceae</taxon>
        <taxon>Methanogenium</taxon>
    </lineage>
</organism>
<feature type="domain" description="DUF5591" evidence="2">
    <location>
        <begin position="36"/>
        <end position="164"/>
    </location>
</feature>
<dbReference type="SUPFAM" id="SSF52141">
    <property type="entry name" value="Uracil-DNA glycosylase-like"/>
    <property type="match status" value="1"/>
</dbReference>
<evidence type="ECO:0000313" key="4">
    <source>
        <dbReference type="Proteomes" id="UP001163096"/>
    </source>
</evidence>
<keyword evidence="4" id="KW-1185">Reference proteome</keyword>
<reference evidence="3" key="1">
    <citation type="submission" date="2022-11" db="EMBL/GenBank/DDBJ databases">
        <title>Complete genome sequence of Methanogenium organophilum DSM 3596.</title>
        <authorList>
            <person name="Chen S.-C."/>
            <person name="Lai S.-J."/>
            <person name="You Y.-T."/>
        </authorList>
    </citation>
    <scope>NUCLEOTIDE SEQUENCE</scope>
    <source>
        <strain evidence="3">DSM 3596</strain>
    </source>
</reference>
<dbReference type="KEGG" id="mou:OU421_11675"/>
<dbReference type="InterPro" id="IPR036895">
    <property type="entry name" value="Uracil-DNA_glycosylase-like_sf"/>
</dbReference>
<name>A0A9X9S747_METOG</name>
<gene>
    <name evidence="3" type="ORF">OU421_11675</name>
</gene>
<dbReference type="Pfam" id="PF17884">
    <property type="entry name" value="DUF5591"/>
    <property type="match status" value="1"/>
</dbReference>
<evidence type="ECO:0000259" key="2">
    <source>
        <dbReference type="Pfam" id="PF17884"/>
    </source>
</evidence>
<dbReference type="Proteomes" id="UP001163096">
    <property type="component" value="Chromosome"/>
</dbReference>
<dbReference type="GO" id="GO:0008033">
    <property type="term" value="P:tRNA processing"/>
    <property type="evidence" value="ECO:0007669"/>
    <property type="project" value="UniProtKB-KW"/>
</dbReference>
<dbReference type="AlphaFoldDB" id="A0A9X9S747"/>
<proteinExistence type="predicted"/>
<sequence>MVISDTQRIIHEPNSRRLLEPPFYLRQFEDAFRFIIDEYHIPPHDIGVFIPCAVRKPYSTSPSHRLFHKILNSVYADTSYHVVIFGTCGTVPAELECMYPYAQYHYMLGKCTDQRVKDDFLKIETYRLTEFLEKTKDTYQVRIAYCIGVFREAMVRAAARTGTDLLLYPTDPMIERMYNDDCPFPEGSLSMQEYIDEFTAGLLEAKGKPGVDDVQR</sequence>
<dbReference type="InterPro" id="IPR040777">
    <property type="entry name" value="DUF5591"/>
</dbReference>
<evidence type="ECO:0000313" key="3">
    <source>
        <dbReference type="EMBL" id="WAI02610.1"/>
    </source>
</evidence>